<dbReference type="PANTHER" id="PTHR43031:SF1">
    <property type="entry name" value="PYRIDINE NUCLEOTIDE-DISULPHIDE OXIDOREDUCTASE"/>
    <property type="match status" value="1"/>
</dbReference>
<organism evidence="2 3">
    <name type="scientific">Desulfoluna limicola</name>
    <dbReference type="NCBI Taxonomy" id="2810562"/>
    <lineage>
        <taxon>Bacteria</taxon>
        <taxon>Pseudomonadati</taxon>
        <taxon>Thermodesulfobacteriota</taxon>
        <taxon>Desulfobacteria</taxon>
        <taxon>Desulfobacterales</taxon>
        <taxon>Desulfolunaceae</taxon>
        <taxon>Desulfoluna</taxon>
    </lineage>
</organism>
<dbReference type="SUPFAM" id="SSF52821">
    <property type="entry name" value="Rhodanese/Cell cycle control phosphatase"/>
    <property type="match status" value="1"/>
</dbReference>
<dbReference type="Proteomes" id="UP001320148">
    <property type="component" value="Chromosome"/>
</dbReference>
<dbReference type="Pfam" id="PF00581">
    <property type="entry name" value="Rhodanese"/>
    <property type="match status" value="1"/>
</dbReference>
<sequence>MRWLKFFMPVKSIKPERAKEMMASGDGWVLLDVREPSEYDEGHLEGSVHMPLFDTGKRAMELQKEGAILVYCRSGSRSKLASRILAAKGFDEVYNIEGGILAWQDQGQGKRANGER</sequence>
<dbReference type="InterPro" id="IPR001763">
    <property type="entry name" value="Rhodanese-like_dom"/>
</dbReference>
<feature type="domain" description="Rhodanese" evidence="1">
    <location>
        <begin position="24"/>
        <end position="112"/>
    </location>
</feature>
<reference evidence="2 3" key="1">
    <citation type="submission" date="2021-02" db="EMBL/GenBank/DDBJ databases">
        <title>Complete genome of Desulfoluna sp. strain ASN36.</title>
        <authorList>
            <person name="Takahashi A."/>
            <person name="Kojima H."/>
            <person name="Fukui M."/>
        </authorList>
    </citation>
    <scope>NUCLEOTIDE SEQUENCE [LARGE SCALE GENOMIC DNA]</scope>
    <source>
        <strain evidence="2 3">ASN36</strain>
    </source>
</reference>
<keyword evidence="3" id="KW-1185">Reference proteome</keyword>
<dbReference type="RefSeq" id="WP_236893071.1">
    <property type="nucleotide sequence ID" value="NZ_AP024488.1"/>
</dbReference>
<dbReference type="PROSITE" id="PS50206">
    <property type="entry name" value="RHODANESE_3"/>
    <property type="match status" value="1"/>
</dbReference>
<dbReference type="InterPro" id="IPR050229">
    <property type="entry name" value="GlpE_sulfurtransferase"/>
</dbReference>
<accession>A0ABN6F682</accession>
<dbReference type="Gene3D" id="3.40.250.10">
    <property type="entry name" value="Rhodanese-like domain"/>
    <property type="match status" value="1"/>
</dbReference>
<evidence type="ECO:0000313" key="3">
    <source>
        <dbReference type="Proteomes" id="UP001320148"/>
    </source>
</evidence>
<evidence type="ECO:0000313" key="2">
    <source>
        <dbReference type="EMBL" id="BCS96787.1"/>
    </source>
</evidence>
<dbReference type="EMBL" id="AP024488">
    <property type="protein sequence ID" value="BCS96787.1"/>
    <property type="molecule type" value="Genomic_DNA"/>
</dbReference>
<proteinExistence type="predicted"/>
<dbReference type="InterPro" id="IPR036873">
    <property type="entry name" value="Rhodanese-like_dom_sf"/>
</dbReference>
<name>A0ABN6F682_9BACT</name>
<dbReference type="PANTHER" id="PTHR43031">
    <property type="entry name" value="FAD-DEPENDENT OXIDOREDUCTASE"/>
    <property type="match status" value="1"/>
</dbReference>
<gene>
    <name evidence="2" type="ORF">DSLASN_24190</name>
</gene>
<evidence type="ECO:0000259" key="1">
    <source>
        <dbReference type="PROSITE" id="PS50206"/>
    </source>
</evidence>
<protein>
    <recommendedName>
        <fullName evidence="1">Rhodanese domain-containing protein</fullName>
    </recommendedName>
</protein>
<dbReference type="CDD" id="cd00158">
    <property type="entry name" value="RHOD"/>
    <property type="match status" value="1"/>
</dbReference>
<dbReference type="SMART" id="SM00450">
    <property type="entry name" value="RHOD"/>
    <property type="match status" value="1"/>
</dbReference>